<dbReference type="InterPro" id="IPR017853">
    <property type="entry name" value="GH"/>
</dbReference>
<dbReference type="AlphaFoldDB" id="A0A3B0FFU9"/>
<dbReference type="SUPFAM" id="SSF49785">
    <property type="entry name" value="Galactose-binding domain-like"/>
    <property type="match status" value="1"/>
</dbReference>
<evidence type="ECO:0000259" key="2">
    <source>
        <dbReference type="Pfam" id="PF00754"/>
    </source>
</evidence>
<evidence type="ECO:0000313" key="3">
    <source>
        <dbReference type="EMBL" id="RKO23794.1"/>
    </source>
</evidence>
<evidence type="ECO:0000256" key="1">
    <source>
        <dbReference type="SAM" id="MobiDB-lite"/>
    </source>
</evidence>
<dbReference type="InterPro" id="IPR013780">
    <property type="entry name" value="Glyco_hydro_b"/>
</dbReference>
<protein>
    <submittedName>
        <fullName evidence="3">Discoidin domain-containing protein</fullName>
    </submittedName>
</protein>
<dbReference type="InterPro" id="IPR000421">
    <property type="entry name" value="FA58C"/>
</dbReference>
<gene>
    <name evidence="3" type="ORF">D7Z96_10940</name>
</gene>
<proteinExistence type="predicted"/>
<dbReference type="EMBL" id="RBNH01000008">
    <property type="protein sequence ID" value="RKO23794.1"/>
    <property type="molecule type" value="Genomic_DNA"/>
</dbReference>
<feature type="region of interest" description="Disordered" evidence="1">
    <location>
        <begin position="148"/>
        <end position="168"/>
    </location>
</feature>
<dbReference type="SUPFAM" id="SSF51445">
    <property type="entry name" value="(Trans)glycosidases"/>
    <property type="match status" value="1"/>
</dbReference>
<feature type="region of interest" description="Disordered" evidence="1">
    <location>
        <begin position="687"/>
        <end position="733"/>
    </location>
</feature>
<name>A0A3B0FFU9_PSEPS</name>
<dbReference type="Gene3D" id="2.60.40.1180">
    <property type="entry name" value="Golgi alpha-mannosidase II"/>
    <property type="match status" value="1"/>
</dbReference>
<dbReference type="Pfam" id="PF00754">
    <property type="entry name" value="F5_F8_type_C"/>
    <property type="match status" value="1"/>
</dbReference>
<feature type="domain" description="F5/8 type C" evidence="2">
    <location>
        <begin position="162"/>
        <end position="278"/>
    </location>
</feature>
<reference evidence="3 4" key="1">
    <citation type="submission" date="2018-10" db="EMBL/GenBank/DDBJ databases">
        <title>Genome-guide identification and characterization of bacteria that degrade polycyclic aromatic hydrocarbons and resist hexavalent chromium simultaneously.</title>
        <authorList>
            <person name="Feng H."/>
        </authorList>
    </citation>
    <scope>NUCLEOTIDE SEQUENCE [LARGE SCALE GENOMIC DNA]</scope>
    <source>
        <strain evidence="3 4">J015</strain>
    </source>
</reference>
<accession>A0A3B0FFU9</accession>
<reference evidence="4" key="2">
    <citation type="submission" date="2018-10" db="EMBL/GenBank/DDBJ databases">
        <authorList>
            <person name="Wang Y."/>
            <person name="Wang J."/>
            <person name="Yang X."/>
            <person name="Wang Z."/>
            <person name="Huang Y."/>
        </authorList>
    </citation>
    <scope>NUCLEOTIDE SEQUENCE [LARGE SCALE GENOMIC DNA]</scope>
    <source>
        <strain evidence="4">J015</strain>
    </source>
</reference>
<dbReference type="InterPro" id="IPR008979">
    <property type="entry name" value="Galactose-bd-like_sf"/>
</dbReference>
<comment type="caution">
    <text evidence="3">The sequence shown here is derived from an EMBL/GenBank/DDBJ whole genome shotgun (WGS) entry which is preliminary data.</text>
</comment>
<dbReference type="Gene3D" id="3.20.20.80">
    <property type="entry name" value="Glycosidases"/>
    <property type="match status" value="1"/>
</dbReference>
<sequence>MAPERQPRKRARTGKIVLVFVAALLAAEFLDGFVMDPGTAKPLPPVDATVSIDLETTINEFPGTHALGAGVDGLEEGEIDKVWTPANVQAMKTAGFGPISYRLRTELGVKAWHWNPRGTWSDPAAEQGYWVSSDVPLEDYRASQGYRLPRRGNTIDQGKNDGYSRLTDGDPTTFWKSNPYLDSHFTGEPDDLNPQWIMAALPHAFPIDAVHFDWGTPFATKFKVQYWSGKDAHFPVDDGQWVDFPQGAHDGAGGSQTVRIAPGPMDVQYLRVVLLQDSDTAPGGSTDVRDKLGFAVNELSIGQMTDDGFVDHVAHVPSQEQTEMWTSSTDPWHRASDIDKHYEHASFERLFDSGITNGQPMMVPAPALYGVPEDSAALVSYLKKRGYPVERIEIGEEPDGQLAQPEHYGALYLQMARAMKGVDPSLQFGGPGYQTTLPEWVHWPDAKGVRSWTGRFVSYLKERNAMEDFDFFSFEWYPFDDVCADPSAPLAQHPKLLADLLVRQEKAGLPRDIPKVITEYGYSSFAGQVELELPGAMVNAETAAMFLALGGETSYYYGLEPNWVFQEKEGKKCNSWGNLMMLQFYDDWKIRPLAAFQAARLVNKHWVQEGNGKHTVHAASSDLHNAQGEPLVTAYALRRPDGSLGVLLFNKDPQRTIKIRLMHKADGELKVVDENIALDQYSGEQYKWNSTQGEGNGGHPKPNQPPASSVVDKDQDATFTLPPHSISVAVTKP</sequence>
<dbReference type="RefSeq" id="WP_120692532.1">
    <property type="nucleotide sequence ID" value="NZ_RBNH01000008.1"/>
</dbReference>
<dbReference type="Proteomes" id="UP000273159">
    <property type="component" value="Unassembled WGS sequence"/>
</dbReference>
<dbReference type="Gene3D" id="2.60.120.260">
    <property type="entry name" value="Galactose-binding domain-like"/>
    <property type="match status" value="1"/>
</dbReference>
<organism evidence="3 4">
    <name type="scientific">Pseudarthrobacter phenanthrenivorans</name>
    <name type="common">Arthrobacter phenanthrenivorans</name>
    <dbReference type="NCBI Taxonomy" id="361575"/>
    <lineage>
        <taxon>Bacteria</taxon>
        <taxon>Bacillati</taxon>
        <taxon>Actinomycetota</taxon>
        <taxon>Actinomycetes</taxon>
        <taxon>Micrococcales</taxon>
        <taxon>Micrococcaceae</taxon>
        <taxon>Pseudarthrobacter</taxon>
    </lineage>
</organism>
<evidence type="ECO:0000313" key="4">
    <source>
        <dbReference type="Proteomes" id="UP000273159"/>
    </source>
</evidence>